<evidence type="ECO:0000313" key="3">
    <source>
        <dbReference type="EMBL" id="KAF9626032.1"/>
    </source>
</evidence>
<accession>A0A835MDU2</accession>
<dbReference type="OrthoDB" id="780613at2759"/>
<dbReference type="EMBL" id="JADFTS010000001">
    <property type="protein sequence ID" value="KAF9626032.1"/>
    <property type="molecule type" value="Genomic_DNA"/>
</dbReference>
<feature type="region of interest" description="Disordered" evidence="2">
    <location>
        <begin position="1"/>
        <end position="29"/>
    </location>
</feature>
<dbReference type="AlphaFoldDB" id="A0A835MDU2"/>
<comment type="caution">
    <text evidence="3">The sequence shown here is derived from an EMBL/GenBank/DDBJ whole genome shotgun (WGS) entry which is preliminary data.</text>
</comment>
<organism evidence="3 4">
    <name type="scientific">Coptis chinensis</name>
    <dbReference type="NCBI Taxonomy" id="261450"/>
    <lineage>
        <taxon>Eukaryota</taxon>
        <taxon>Viridiplantae</taxon>
        <taxon>Streptophyta</taxon>
        <taxon>Embryophyta</taxon>
        <taxon>Tracheophyta</taxon>
        <taxon>Spermatophyta</taxon>
        <taxon>Magnoliopsida</taxon>
        <taxon>Ranunculales</taxon>
        <taxon>Ranunculaceae</taxon>
        <taxon>Coptidoideae</taxon>
        <taxon>Coptis</taxon>
    </lineage>
</organism>
<keyword evidence="4" id="KW-1185">Reference proteome</keyword>
<proteinExistence type="predicted"/>
<evidence type="ECO:0000256" key="2">
    <source>
        <dbReference type="SAM" id="MobiDB-lite"/>
    </source>
</evidence>
<dbReference type="PANTHER" id="PTHR37234:SF1">
    <property type="entry name" value="OS03G0319200 PROTEIN"/>
    <property type="match status" value="1"/>
</dbReference>
<evidence type="ECO:0000256" key="1">
    <source>
        <dbReference type="SAM" id="Coils"/>
    </source>
</evidence>
<evidence type="ECO:0000313" key="4">
    <source>
        <dbReference type="Proteomes" id="UP000631114"/>
    </source>
</evidence>
<feature type="compositionally biased region" description="Polar residues" evidence="2">
    <location>
        <begin position="9"/>
        <end position="29"/>
    </location>
</feature>
<protein>
    <submittedName>
        <fullName evidence="3">Uncharacterized protein</fullName>
    </submittedName>
</protein>
<dbReference type="Proteomes" id="UP000631114">
    <property type="component" value="Unassembled WGS sequence"/>
</dbReference>
<reference evidence="3 4" key="1">
    <citation type="submission" date="2020-10" db="EMBL/GenBank/DDBJ databases">
        <title>The Coptis chinensis genome and diversification of protoberbering-type alkaloids.</title>
        <authorList>
            <person name="Wang B."/>
            <person name="Shu S."/>
            <person name="Song C."/>
            <person name="Liu Y."/>
        </authorList>
    </citation>
    <scope>NUCLEOTIDE SEQUENCE [LARGE SCALE GENOMIC DNA]</scope>
    <source>
        <strain evidence="3">HL-2020</strain>
        <tissue evidence="3">Leaf</tissue>
    </source>
</reference>
<sequence length="322" mass="36538">MKKKRRSGETTLSKSSSQRKTIQENHQQTKNIGCMSGIFHLVSKYHQRRKFLTSGDKKDKTVISPHIESKQLPENDTPPLDTADFGKFPCNVKRSPTIASEIRRLVSTDLPANSRDVVAQLLRPNGGPSSAETVPEKRRKLMESLQKCEDDLNTLKKIIESVQSTSHVQLTIPKHVKKCLDVNNEQPSPVSVLDDISCSPSPIRNRSSIQATGCTEFFHKITLEALPLPRFSHRKEDEQYDYLSSATRASTASPFCSSKAKVDSVTEVCQEAVWEETWELRRIGMMLEDYMFGDLIEEMVKELGCCDRYALPFEVCRRRLAF</sequence>
<name>A0A835MDU2_9MAGN</name>
<feature type="coiled-coil region" evidence="1">
    <location>
        <begin position="138"/>
        <end position="165"/>
    </location>
</feature>
<keyword evidence="1" id="KW-0175">Coiled coil</keyword>
<dbReference type="PANTHER" id="PTHR37234">
    <property type="entry name" value="OS03G0319200 PROTEIN"/>
    <property type="match status" value="1"/>
</dbReference>
<gene>
    <name evidence="3" type="ORF">IFM89_030700</name>
</gene>